<dbReference type="CDD" id="cd18787">
    <property type="entry name" value="SF2_C_DEAD"/>
    <property type="match status" value="1"/>
</dbReference>
<evidence type="ECO:0000256" key="2">
    <source>
        <dbReference type="ARBA" id="ARBA00022801"/>
    </source>
</evidence>
<keyword evidence="10" id="KW-1185">Reference proteome</keyword>
<dbReference type="Pfam" id="PF00271">
    <property type="entry name" value="Helicase_C"/>
    <property type="match status" value="1"/>
</dbReference>
<keyword evidence="3 5" id="KW-0347">Helicase</keyword>
<dbReference type="GO" id="GO:0003676">
    <property type="term" value="F:nucleic acid binding"/>
    <property type="evidence" value="ECO:0007669"/>
    <property type="project" value="InterPro"/>
</dbReference>
<evidence type="ECO:0000256" key="5">
    <source>
        <dbReference type="RuleBase" id="RU000492"/>
    </source>
</evidence>
<dbReference type="PROSITE" id="PS51194">
    <property type="entry name" value="HELICASE_CTER"/>
    <property type="match status" value="1"/>
</dbReference>
<feature type="domain" description="Helicase C-terminal" evidence="8">
    <location>
        <begin position="315"/>
        <end position="468"/>
    </location>
</feature>
<dbReference type="SMART" id="SM00490">
    <property type="entry name" value="HELICc"/>
    <property type="match status" value="1"/>
</dbReference>
<dbReference type="InterPro" id="IPR011545">
    <property type="entry name" value="DEAD/DEAH_box_helicase_dom"/>
</dbReference>
<dbReference type="PANTHER" id="PTHR47959">
    <property type="entry name" value="ATP-DEPENDENT RNA HELICASE RHLE-RELATED"/>
    <property type="match status" value="1"/>
</dbReference>
<dbReference type="InterPro" id="IPR014001">
    <property type="entry name" value="Helicase_ATP-bd"/>
</dbReference>
<name>A0AAD9QE93_ACRCE</name>
<dbReference type="SUPFAM" id="SSF52540">
    <property type="entry name" value="P-loop containing nucleoside triphosphate hydrolases"/>
    <property type="match status" value="1"/>
</dbReference>
<reference evidence="9" key="1">
    <citation type="journal article" date="2023" name="G3 (Bethesda)">
        <title>Whole genome assembly and annotation of the endangered Caribbean coral Acropora cervicornis.</title>
        <authorList>
            <person name="Selwyn J.D."/>
            <person name="Vollmer S.V."/>
        </authorList>
    </citation>
    <scope>NUCLEOTIDE SEQUENCE</scope>
    <source>
        <strain evidence="9">K2</strain>
    </source>
</reference>
<organism evidence="9 10">
    <name type="scientific">Acropora cervicornis</name>
    <name type="common">Staghorn coral</name>
    <dbReference type="NCBI Taxonomy" id="6130"/>
    <lineage>
        <taxon>Eukaryota</taxon>
        <taxon>Metazoa</taxon>
        <taxon>Cnidaria</taxon>
        <taxon>Anthozoa</taxon>
        <taxon>Hexacorallia</taxon>
        <taxon>Scleractinia</taxon>
        <taxon>Astrocoeniina</taxon>
        <taxon>Acroporidae</taxon>
        <taxon>Acropora</taxon>
    </lineage>
</organism>
<keyword evidence="2 5" id="KW-0378">Hydrolase</keyword>
<feature type="domain" description="Helicase ATP-binding" evidence="7">
    <location>
        <begin position="149"/>
        <end position="304"/>
    </location>
</feature>
<evidence type="ECO:0000256" key="6">
    <source>
        <dbReference type="SAM" id="MobiDB-lite"/>
    </source>
</evidence>
<dbReference type="SMART" id="SM00487">
    <property type="entry name" value="DEXDc"/>
    <property type="match status" value="1"/>
</dbReference>
<evidence type="ECO:0000256" key="1">
    <source>
        <dbReference type="ARBA" id="ARBA00022741"/>
    </source>
</evidence>
<dbReference type="EMBL" id="JARQWQ010000039">
    <property type="protein sequence ID" value="KAK2559724.1"/>
    <property type="molecule type" value="Genomic_DNA"/>
</dbReference>
<comment type="caution">
    <text evidence="9">The sequence shown here is derived from an EMBL/GenBank/DDBJ whole genome shotgun (WGS) entry which is preliminary data.</text>
</comment>
<dbReference type="InterPro" id="IPR050079">
    <property type="entry name" value="DEAD_box_RNA_helicase"/>
</dbReference>
<dbReference type="PANTHER" id="PTHR47959:SF1">
    <property type="entry name" value="ATP-DEPENDENT RNA HELICASE DBPA"/>
    <property type="match status" value="1"/>
</dbReference>
<evidence type="ECO:0000256" key="4">
    <source>
        <dbReference type="ARBA" id="ARBA00022840"/>
    </source>
</evidence>
<dbReference type="InterPro" id="IPR027417">
    <property type="entry name" value="P-loop_NTPase"/>
</dbReference>
<dbReference type="Gene3D" id="3.40.50.300">
    <property type="entry name" value="P-loop containing nucleotide triphosphate hydrolases"/>
    <property type="match status" value="2"/>
</dbReference>
<dbReference type="GO" id="GO:0005829">
    <property type="term" value="C:cytosol"/>
    <property type="evidence" value="ECO:0007669"/>
    <property type="project" value="TreeGrafter"/>
</dbReference>
<dbReference type="GO" id="GO:0005524">
    <property type="term" value="F:ATP binding"/>
    <property type="evidence" value="ECO:0007669"/>
    <property type="project" value="UniProtKB-KW"/>
</dbReference>
<protein>
    <submittedName>
        <fullName evidence="9">ATP-dependent RNA helicase DDX27</fullName>
    </submittedName>
</protein>
<dbReference type="Pfam" id="PF00270">
    <property type="entry name" value="DEAD"/>
    <property type="match status" value="1"/>
</dbReference>
<evidence type="ECO:0000313" key="9">
    <source>
        <dbReference type="EMBL" id="KAK2559724.1"/>
    </source>
</evidence>
<comment type="similarity">
    <text evidence="5">Belongs to the DEAD box helicase family.</text>
</comment>
<reference evidence="9" key="2">
    <citation type="journal article" date="2023" name="Science">
        <title>Genomic signatures of disease resistance in endangered staghorn corals.</title>
        <authorList>
            <person name="Vollmer S.V."/>
            <person name="Selwyn J.D."/>
            <person name="Despard B.A."/>
            <person name="Roesel C.L."/>
        </authorList>
    </citation>
    <scope>NUCLEOTIDE SEQUENCE</scope>
    <source>
        <strain evidence="9">K2</strain>
    </source>
</reference>
<gene>
    <name evidence="9" type="ORF">P5673_017815</name>
</gene>
<proteinExistence type="inferred from homology"/>
<sequence length="534" mass="60953">MAALPFVGTLDSDEEVQQVDDETESEDEQTKPVKKAKKKKKGKSDVFQDGFNLFSGETEDGNKDPWNFDAAINLLKKRQISTFQTSLQDKISKRRDDKRKSTMLLIIIMKITKTMKVRILAVKKAAQKMMKKQTREEKEIFSRTTTPRKTAAYMLPILERLIYRPQNTTVTRVLVLAPTRELAIQVHSVSQALAKHTNIQICLATGGLDSKNQVALLRRGPDIVIATPGRLVDHLHNAPTFSLHTVEIIVLDEADRMLDENFQDQMEEIIKLSPGGRQTMLFSATMTDEVEELANLSLNQPVRLFVDNNTDVAYNLRQEFVRIRNNRENDRLAIVTALCSRNFDEHCLIFMQTKHSAHRLRIILGLLGLNRLEALRKFKEGQVDILVATDLASRGLDILGVKTVINTTLPPTLKQYIHRVGRTARAGQVIDKYKSKIEGLEKDVKAILKQEGEEKELRVSEMQVSKARNLIEHEKEIFSRPPRVWIQSKRDTKRKAGKSSKSAGVVSRFKAFDKELTDTSKNALKAFRQRYKRR</sequence>
<feature type="compositionally biased region" description="Basic residues" evidence="6">
    <location>
        <begin position="32"/>
        <end position="42"/>
    </location>
</feature>
<dbReference type="GO" id="GO:0003724">
    <property type="term" value="F:RNA helicase activity"/>
    <property type="evidence" value="ECO:0007669"/>
    <property type="project" value="TreeGrafter"/>
</dbReference>
<dbReference type="GO" id="GO:0016787">
    <property type="term" value="F:hydrolase activity"/>
    <property type="evidence" value="ECO:0007669"/>
    <property type="project" value="UniProtKB-KW"/>
</dbReference>
<feature type="region of interest" description="Disordered" evidence="6">
    <location>
        <begin position="1"/>
        <end position="44"/>
    </location>
</feature>
<evidence type="ECO:0000256" key="3">
    <source>
        <dbReference type="ARBA" id="ARBA00022806"/>
    </source>
</evidence>
<evidence type="ECO:0000259" key="8">
    <source>
        <dbReference type="PROSITE" id="PS51194"/>
    </source>
</evidence>
<keyword evidence="4 5" id="KW-0067">ATP-binding</keyword>
<dbReference type="AlphaFoldDB" id="A0AAD9QE93"/>
<accession>A0AAD9QE93</accession>
<evidence type="ECO:0000259" key="7">
    <source>
        <dbReference type="PROSITE" id="PS51192"/>
    </source>
</evidence>
<dbReference type="InterPro" id="IPR000629">
    <property type="entry name" value="RNA-helicase_DEAD-box_CS"/>
</dbReference>
<dbReference type="PROSITE" id="PS51192">
    <property type="entry name" value="HELICASE_ATP_BIND_1"/>
    <property type="match status" value="1"/>
</dbReference>
<feature type="compositionally biased region" description="Acidic residues" evidence="6">
    <location>
        <begin position="11"/>
        <end position="27"/>
    </location>
</feature>
<keyword evidence="1 5" id="KW-0547">Nucleotide-binding</keyword>
<evidence type="ECO:0000313" key="10">
    <source>
        <dbReference type="Proteomes" id="UP001249851"/>
    </source>
</evidence>
<dbReference type="InterPro" id="IPR001650">
    <property type="entry name" value="Helicase_C-like"/>
</dbReference>
<dbReference type="Proteomes" id="UP001249851">
    <property type="component" value="Unassembled WGS sequence"/>
</dbReference>
<dbReference type="PROSITE" id="PS00039">
    <property type="entry name" value="DEAD_ATP_HELICASE"/>
    <property type="match status" value="1"/>
</dbReference>